<comment type="caution">
    <text evidence="1">The sequence shown here is derived from an EMBL/GenBank/DDBJ whole genome shotgun (WGS) entry which is preliminary data.</text>
</comment>
<evidence type="ECO:0000313" key="1">
    <source>
        <dbReference type="EMBL" id="KAK5918723.1"/>
    </source>
</evidence>
<keyword evidence="2" id="KW-1185">Reference proteome</keyword>
<reference evidence="1 2" key="1">
    <citation type="journal article" date="2023" name="Mol. Biol. Evol.">
        <title>Genomics of Secondarily Temperate Adaptation in the Only Non-Antarctic Icefish.</title>
        <authorList>
            <person name="Rivera-Colon A.G."/>
            <person name="Rayamajhi N."/>
            <person name="Minhas B.F."/>
            <person name="Madrigal G."/>
            <person name="Bilyk K.T."/>
            <person name="Yoon V."/>
            <person name="Hune M."/>
            <person name="Gregory S."/>
            <person name="Cheng C.H.C."/>
            <person name="Catchen J.M."/>
        </authorList>
    </citation>
    <scope>NUCLEOTIDE SEQUENCE [LARGE SCALE GENOMIC DNA]</scope>
    <source>
        <tissue evidence="1">White muscle</tissue>
    </source>
</reference>
<name>A0AAN8DDB4_CHAGU</name>
<protein>
    <submittedName>
        <fullName evidence="1">Uncharacterized protein</fullName>
    </submittedName>
</protein>
<organism evidence="1 2">
    <name type="scientific">Champsocephalus gunnari</name>
    <name type="common">Mackerel icefish</name>
    <dbReference type="NCBI Taxonomy" id="52237"/>
    <lineage>
        <taxon>Eukaryota</taxon>
        <taxon>Metazoa</taxon>
        <taxon>Chordata</taxon>
        <taxon>Craniata</taxon>
        <taxon>Vertebrata</taxon>
        <taxon>Euteleostomi</taxon>
        <taxon>Actinopterygii</taxon>
        <taxon>Neopterygii</taxon>
        <taxon>Teleostei</taxon>
        <taxon>Neoteleostei</taxon>
        <taxon>Acanthomorphata</taxon>
        <taxon>Eupercaria</taxon>
        <taxon>Perciformes</taxon>
        <taxon>Notothenioidei</taxon>
        <taxon>Channichthyidae</taxon>
        <taxon>Champsocephalus</taxon>
    </lineage>
</organism>
<gene>
    <name evidence="1" type="ORF">CgunFtcFv8_003460</name>
</gene>
<accession>A0AAN8DDB4</accession>
<dbReference type="EMBL" id="JAURVH010001525">
    <property type="protein sequence ID" value="KAK5918723.1"/>
    <property type="molecule type" value="Genomic_DNA"/>
</dbReference>
<dbReference type="Proteomes" id="UP001331515">
    <property type="component" value="Unassembled WGS sequence"/>
</dbReference>
<evidence type="ECO:0000313" key="2">
    <source>
        <dbReference type="Proteomes" id="UP001331515"/>
    </source>
</evidence>
<sequence>MGSKAALPDAAAAVCTDRQTSCAEQDSMQHGAPLPAMCLQSGGLITGAEGSSTRARTAGGASGVCIIPHHRHPPTPLSYCDSFLHQHPHILLPFPNP</sequence>
<dbReference type="AlphaFoldDB" id="A0AAN8DDB4"/>
<proteinExistence type="predicted"/>